<evidence type="ECO:0000313" key="2">
    <source>
        <dbReference type="EMBL" id="KAF7131932.1"/>
    </source>
</evidence>
<reference evidence="2" key="1">
    <citation type="submission" date="2019-11" db="EMBL/GenBank/DDBJ databases">
        <authorList>
            <person name="Liu Y."/>
            <person name="Hou J."/>
            <person name="Li T.-Q."/>
            <person name="Guan C.-H."/>
            <person name="Wu X."/>
            <person name="Wu H.-Z."/>
            <person name="Ling F."/>
            <person name="Zhang R."/>
            <person name="Shi X.-G."/>
            <person name="Ren J.-P."/>
            <person name="Chen E.-F."/>
            <person name="Sun J.-M."/>
        </authorList>
    </citation>
    <scope>NUCLEOTIDE SEQUENCE</scope>
    <source>
        <strain evidence="2">Adult_tree_wgs_1</strain>
        <tissue evidence="2">Leaves</tissue>
    </source>
</reference>
<dbReference type="Proteomes" id="UP000626092">
    <property type="component" value="Unassembled WGS sequence"/>
</dbReference>
<keyword evidence="3" id="KW-1185">Reference proteome</keyword>
<feature type="region of interest" description="Disordered" evidence="1">
    <location>
        <begin position="419"/>
        <end position="452"/>
    </location>
</feature>
<dbReference type="EMBL" id="WJXA01000009">
    <property type="protein sequence ID" value="KAF7131932.1"/>
    <property type="molecule type" value="Genomic_DNA"/>
</dbReference>
<gene>
    <name evidence="2" type="ORF">RHSIM_Rhsim09G0061600</name>
</gene>
<evidence type="ECO:0000256" key="1">
    <source>
        <dbReference type="SAM" id="MobiDB-lite"/>
    </source>
</evidence>
<proteinExistence type="predicted"/>
<organism evidence="2 3">
    <name type="scientific">Rhododendron simsii</name>
    <name type="common">Sims's rhododendron</name>
    <dbReference type="NCBI Taxonomy" id="118357"/>
    <lineage>
        <taxon>Eukaryota</taxon>
        <taxon>Viridiplantae</taxon>
        <taxon>Streptophyta</taxon>
        <taxon>Embryophyta</taxon>
        <taxon>Tracheophyta</taxon>
        <taxon>Spermatophyta</taxon>
        <taxon>Magnoliopsida</taxon>
        <taxon>eudicotyledons</taxon>
        <taxon>Gunneridae</taxon>
        <taxon>Pentapetalae</taxon>
        <taxon>asterids</taxon>
        <taxon>Ericales</taxon>
        <taxon>Ericaceae</taxon>
        <taxon>Ericoideae</taxon>
        <taxon>Rhodoreae</taxon>
        <taxon>Rhododendron</taxon>
    </lineage>
</organism>
<sequence length="744" mass="82858">MVRDDMESVSKAIMHASIRVLPADEWRQEPYLGSSGDSFWRKAEAFVPETEISAEPLSLVPEVPPEEADLIPPCFVLQFRVERGDIPSYFINYEATSQALVYWHDWIEAVLVNPDSVQILKASRALELVRLSMELSIRKNNTNIDLMVSCWRLGRAHAAKYKRDGGFRPLESFSGGCKASGLTEMSIYRGGQDLPPPGPVPPVGQAIEFNGKMLGSDLHLVEGVTVPASALYAFVAACPCSLPALCVEGARSVLYRPDKVARLFGNDQGAPGPTPPLKSYIEIIQLSAVSDIYHRDISLRSPKARQFGWHGKSSYWASSTAIPATTRGITIAEPISTVLPLRVTRAKAKEAARTPRSKEAPLSVVSADPLLRYEGGKHAPLSKLKRKRIDVGPRVHEEVFDSSIDDTIPINQSFKLPRVAQRSPSGKSIAKDNKVIDLDEGGSEGTGSDIENSDAHGIVQLVVEEDEEDDDISGLILHRRVSTERFLTVPDINLLALEAAIQHSLYDSRHGDGTRESELRGGLRGYPNDSLISLRTPQMGYVVSEFGEESSLLAWGPLLQQTKAGTIHVQKVDEDDSDVCEVEPHVVNEEELLSNEAFFGHFCVFREATSFLTFVRDRFPYTFFKVRDLYSQTMGRLQLHCLYTFLQGIRKIQVGDLCAKQVEEIGLTVQNFDKLGFDIWWVSKELKAAKIMYKNEQRVQNAVVAAKEEVVEERRKTYEDMAEKARIGERLIDIPLYFSLIAIT</sequence>
<comment type="caution">
    <text evidence="2">The sequence shown here is derived from an EMBL/GenBank/DDBJ whole genome shotgun (WGS) entry which is preliminary data.</text>
</comment>
<dbReference type="AlphaFoldDB" id="A0A834GE46"/>
<evidence type="ECO:0000313" key="3">
    <source>
        <dbReference type="Proteomes" id="UP000626092"/>
    </source>
</evidence>
<protein>
    <submittedName>
        <fullName evidence="2">Uncharacterized protein</fullName>
    </submittedName>
</protein>
<name>A0A834GE46_RHOSS</name>
<accession>A0A834GE46</accession>